<dbReference type="Gene3D" id="1.20.120.1350">
    <property type="entry name" value="Pneumovirus matrix protein 2 (M2), zinc-binding domain"/>
    <property type="match status" value="1"/>
</dbReference>
<dbReference type="GO" id="GO:0008270">
    <property type="term" value="F:zinc ion binding"/>
    <property type="evidence" value="ECO:0007669"/>
    <property type="project" value="UniProtKB-KW"/>
</dbReference>
<feature type="repeat" description="Pumilio" evidence="7">
    <location>
        <begin position="786"/>
        <end position="821"/>
    </location>
</feature>
<organism evidence="12 13">
    <name type="scientific">Taxus chinensis</name>
    <name type="common">Chinese yew</name>
    <name type="synonym">Taxus wallichiana var. chinensis</name>
    <dbReference type="NCBI Taxonomy" id="29808"/>
    <lineage>
        <taxon>Eukaryota</taxon>
        <taxon>Viridiplantae</taxon>
        <taxon>Streptophyta</taxon>
        <taxon>Embryophyta</taxon>
        <taxon>Tracheophyta</taxon>
        <taxon>Spermatophyta</taxon>
        <taxon>Pinopsida</taxon>
        <taxon>Pinidae</taxon>
        <taxon>Conifers II</taxon>
        <taxon>Cupressales</taxon>
        <taxon>Taxaceae</taxon>
        <taxon>Taxus</taxon>
    </lineage>
</organism>
<keyword evidence="3 8" id="KW-0863">Zinc-finger</keyword>
<evidence type="ECO:0000259" key="10">
    <source>
        <dbReference type="PROSITE" id="PS50103"/>
    </source>
</evidence>
<dbReference type="InterPro" id="IPR036855">
    <property type="entry name" value="Znf_CCCH_sf"/>
</dbReference>
<keyword evidence="2" id="KW-0677">Repeat</keyword>
<evidence type="ECO:0000313" key="13">
    <source>
        <dbReference type="Proteomes" id="UP000824469"/>
    </source>
</evidence>
<dbReference type="PROSITE" id="PS50302">
    <property type="entry name" value="PUM"/>
    <property type="match status" value="8"/>
</dbReference>
<dbReference type="GO" id="GO:0006417">
    <property type="term" value="P:regulation of translation"/>
    <property type="evidence" value="ECO:0007669"/>
    <property type="project" value="UniProtKB-KW"/>
</dbReference>
<keyword evidence="5" id="KW-0810">Translation regulation</keyword>
<dbReference type="GO" id="GO:0003729">
    <property type="term" value="F:mRNA binding"/>
    <property type="evidence" value="ECO:0007669"/>
    <property type="project" value="TreeGrafter"/>
</dbReference>
<evidence type="ECO:0000256" key="7">
    <source>
        <dbReference type="PROSITE-ProRule" id="PRU00317"/>
    </source>
</evidence>
<dbReference type="AlphaFoldDB" id="A0AA38LRU9"/>
<feature type="region of interest" description="Disordered" evidence="9">
    <location>
        <begin position="555"/>
        <end position="602"/>
    </location>
</feature>
<keyword evidence="13" id="KW-1185">Reference proteome</keyword>
<comment type="caution">
    <text evidence="12">The sequence shown here is derived from an EMBL/GenBank/DDBJ whole genome shotgun (WGS) entry which is preliminary data.</text>
</comment>
<feature type="zinc finger region" description="C3H1-type" evidence="8">
    <location>
        <begin position="479"/>
        <end position="506"/>
    </location>
</feature>
<dbReference type="InterPro" id="IPR011989">
    <property type="entry name" value="ARM-like"/>
</dbReference>
<protein>
    <submittedName>
        <fullName evidence="12">Uncharacterized protein</fullName>
    </submittedName>
</protein>
<dbReference type="Proteomes" id="UP000824469">
    <property type="component" value="Unassembled WGS sequence"/>
</dbReference>
<dbReference type="InterPro" id="IPR000571">
    <property type="entry name" value="Znf_CCCH"/>
</dbReference>
<evidence type="ECO:0000256" key="6">
    <source>
        <dbReference type="ARBA" id="ARBA00058490"/>
    </source>
</evidence>
<feature type="repeat" description="Pumilio" evidence="7">
    <location>
        <begin position="638"/>
        <end position="673"/>
    </location>
</feature>
<keyword evidence="4 8" id="KW-0862">Zinc</keyword>
<feature type="compositionally biased region" description="Polar residues" evidence="9">
    <location>
        <begin position="45"/>
        <end position="56"/>
    </location>
</feature>
<evidence type="ECO:0000256" key="4">
    <source>
        <dbReference type="ARBA" id="ARBA00022833"/>
    </source>
</evidence>
<feature type="repeat" description="Pumilio" evidence="7">
    <location>
        <begin position="822"/>
        <end position="857"/>
    </location>
</feature>
<dbReference type="EMBL" id="JAHRHJ020000001">
    <property type="protein sequence ID" value="KAH9330952.1"/>
    <property type="molecule type" value="Genomic_DNA"/>
</dbReference>
<dbReference type="PROSITE" id="PS50303">
    <property type="entry name" value="PUM_HD"/>
    <property type="match status" value="1"/>
</dbReference>
<evidence type="ECO:0000313" key="12">
    <source>
        <dbReference type="EMBL" id="KAH9330952.1"/>
    </source>
</evidence>
<evidence type="ECO:0000256" key="9">
    <source>
        <dbReference type="SAM" id="MobiDB-lite"/>
    </source>
</evidence>
<dbReference type="PANTHER" id="PTHR12537">
    <property type="entry name" value="RNA BINDING PROTEIN PUMILIO-RELATED"/>
    <property type="match status" value="1"/>
</dbReference>
<evidence type="ECO:0000256" key="1">
    <source>
        <dbReference type="ARBA" id="ARBA00022723"/>
    </source>
</evidence>
<feature type="repeat" description="Pumilio" evidence="7">
    <location>
        <begin position="750"/>
        <end position="785"/>
    </location>
</feature>
<evidence type="ECO:0000259" key="11">
    <source>
        <dbReference type="PROSITE" id="PS50303"/>
    </source>
</evidence>
<dbReference type="SUPFAM" id="SSF90229">
    <property type="entry name" value="CCCH zinc finger"/>
    <property type="match status" value="1"/>
</dbReference>
<keyword evidence="1 8" id="KW-0479">Metal-binding</keyword>
<feature type="repeat" description="Pumilio" evidence="7">
    <location>
        <begin position="894"/>
        <end position="931"/>
    </location>
</feature>
<evidence type="ECO:0000256" key="5">
    <source>
        <dbReference type="ARBA" id="ARBA00022845"/>
    </source>
</evidence>
<feature type="repeat" description="Pumilio" evidence="7">
    <location>
        <begin position="858"/>
        <end position="893"/>
    </location>
</feature>
<dbReference type="SMART" id="SM00356">
    <property type="entry name" value="ZnF_C3H1"/>
    <property type="match status" value="1"/>
</dbReference>
<dbReference type="InterPro" id="IPR001313">
    <property type="entry name" value="Pumilio_RNA-bd_rpt"/>
</dbReference>
<dbReference type="Pfam" id="PF00642">
    <property type="entry name" value="zf-CCCH"/>
    <property type="match status" value="1"/>
</dbReference>
<feature type="domain" description="PUM-HD" evidence="11">
    <location>
        <begin position="614"/>
        <end position="960"/>
    </location>
</feature>
<dbReference type="InterPro" id="IPR016024">
    <property type="entry name" value="ARM-type_fold"/>
</dbReference>
<reference evidence="12 13" key="1">
    <citation type="journal article" date="2021" name="Nat. Plants">
        <title>The Taxus genome provides insights into paclitaxel biosynthesis.</title>
        <authorList>
            <person name="Xiong X."/>
            <person name="Gou J."/>
            <person name="Liao Q."/>
            <person name="Li Y."/>
            <person name="Zhou Q."/>
            <person name="Bi G."/>
            <person name="Li C."/>
            <person name="Du R."/>
            <person name="Wang X."/>
            <person name="Sun T."/>
            <person name="Guo L."/>
            <person name="Liang H."/>
            <person name="Lu P."/>
            <person name="Wu Y."/>
            <person name="Zhang Z."/>
            <person name="Ro D.K."/>
            <person name="Shang Y."/>
            <person name="Huang S."/>
            <person name="Yan J."/>
        </authorList>
    </citation>
    <scope>NUCLEOTIDE SEQUENCE [LARGE SCALE GENOMIC DNA]</scope>
    <source>
        <strain evidence="12">Ta-2019</strain>
    </source>
</reference>
<feature type="region of interest" description="Disordered" evidence="9">
    <location>
        <begin position="20"/>
        <end position="58"/>
    </location>
</feature>
<feature type="domain" description="C3H1-type" evidence="10">
    <location>
        <begin position="479"/>
        <end position="506"/>
    </location>
</feature>
<sequence>MKGGIEQDDKEFEMLLEEIPSATSGPSHLEEVRSADVSPEGQGMAPQQNTRKSSTPEAYDGFYQGYQGVKNICASPKGNNVSVSPRSSGCFPAFYGGLTFDGPGCGSSSQLQLEQQRNKGQGKVHQEMNTEQEKLQSNVSIHRNGITLPTKQMFVDDQSLTSAFANMNFKEDTALVQDVHASGQSADGRFHGPILANGQDPRCSPKVYSPFDAGSALVSGQFNGVGSLNSMQSPSNTHVSNMYGVKYPSQYRNVAGFFQATVDDMANPAMKKFFKSNVNGTNNYGNNQGWPSDDSCMEFYDSQRPYTLYSAPAPAAPEMQGFHVLPNASISGAEILSPISGLQQQYYMDSPIATYMQPQQCGPPIPALQPQMNRMHMPWQKMEEERYMRMHQQYLLLQQVQAQAMGGMPNQPGAGIMGSSLDRSFRQQGMQPSMAISQLEQPFYKYQQQGLSTIEGDWNAHLIPGVAGTSAINFSEFPLQNGNVCRYHAQGFCSRGETCPFSHDQAQTVASRRNSAPGSILTKDTSGVTNLNGEDKSIFPEKILTRTRSRGVNSVRTINLCPPGGRNDSLSNGNANGRSLSDGHHTSALRSGSFRLDNQGHSRELSPEDIECELVARTLSNSQQQQQQQQSKYTSLEEVEGRIYVIARDQHGCRFLQRKFDEGSSEDVQKIFVEIIDHIIELMTDPFGNYLVQKLLEVCNEDQRMQILHAITGKPGELVNISLNMHGTRAVQKLIETLKTTEQVSMVISSLKPGVVTLIKDLNGNHVVQRCLQCLVNEDSQFLFDAAAAHCVEIASHRHGCCVLQRCVDFSTGVQRQRLVAEIAANALVLSQDPFGNYVVQYILDLKIPWATEDVTDQLEGNYAHLSMQKFSSNVVEKCLKLAGEEKRAQIIRELINTSRLGQLLQDPYANYVVQSALNASKGTLHSAFVEAIRPHLPALRTYCVQEVSKKLDVAIPQHKCKDDMYWH</sequence>
<dbReference type="FunFam" id="1.25.10.10:FF:000237">
    <property type="entry name" value="Pumilio homolog 9"/>
    <property type="match status" value="1"/>
</dbReference>
<accession>A0AA38LRU9</accession>
<feature type="compositionally biased region" description="Polar residues" evidence="9">
    <location>
        <begin position="568"/>
        <end position="579"/>
    </location>
</feature>
<name>A0AA38LRU9_TAXCH</name>
<evidence type="ECO:0000256" key="8">
    <source>
        <dbReference type="PROSITE-ProRule" id="PRU00723"/>
    </source>
</evidence>
<comment type="function">
    <text evidence="6">Sequence-specific RNA-binding protein that regulates translation and mRNA stability by binding the 3'-UTR of target mRNAs.</text>
</comment>
<dbReference type="PROSITE" id="PS50103">
    <property type="entry name" value="ZF_C3H1"/>
    <property type="match status" value="1"/>
</dbReference>
<dbReference type="GO" id="GO:0005737">
    <property type="term" value="C:cytoplasm"/>
    <property type="evidence" value="ECO:0007669"/>
    <property type="project" value="TreeGrafter"/>
</dbReference>
<proteinExistence type="predicted"/>
<dbReference type="SMART" id="SM00025">
    <property type="entry name" value="Pumilio"/>
    <property type="match status" value="8"/>
</dbReference>
<evidence type="ECO:0000256" key="3">
    <source>
        <dbReference type="ARBA" id="ARBA00022771"/>
    </source>
</evidence>
<dbReference type="PANTHER" id="PTHR12537:SF13">
    <property type="entry name" value="PUMILIO HOMOLOGY DOMAIN FAMILY MEMBER 4"/>
    <property type="match status" value="1"/>
</dbReference>
<dbReference type="OMA" id="PFYKYQQ"/>
<dbReference type="Gene3D" id="1.25.10.10">
    <property type="entry name" value="Leucine-rich Repeat Variant"/>
    <property type="match status" value="1"/>
</dbReference>
<feature type="repeat" description="Pumilio" evidence="7">
    <location>
        <begin position="674"/>
        <end position="709"/>
    </location>
</feature>
<dbReference type="CDD" id="cd07920">
    <property type="entry name" value="Pumilio"/>
    <property type="match status" value="1"/>
</dbReference>
<evidence type="ECO:0000256" key="2">
    <source>
        <dbReference type="ARBA" id="ARBA00022737"/>
    </source>
</evidence>
<gene>
    <name evidence="12" type="ORF">KI387_003060</name>
</gene>
<feature type="repeat" description="Pumilio" evidence="7">
    <location>
        <begin position="710"/>
        <end position="749"/>
    </location>
</feature>
<dbReference type="InterPro" id="IPR033133">
    <property type="entry name" value="PUM-HD"/>
</dbReference>
<dbReference type="InterPro" id="IPR033712">
    <property type="entry name" value="Pumilio_RNA-bd"/>
</dbReference>
<dbReference type="SUPFAM" id="SSF48371">
    <property type="entry name" value="ARM repeat"/>
    <property type="match status" value="1"/>
</dbReference>
<dbReference type="Pfam" id="PF00806">
    <property type="entry name" value="PUF"/>
    <property type="match status" value="8"/>
</dbReference>